<evidence type="ECO:0000259" key="9">
    <source>
        <dbReference type="Pfam" id="PF23878"/>
    </source>
</evidence>
<protein>
    <recommendedName>
        <fullName evidence="5">Elongator complex protein 1</fullName>
    </recommendedName>
</protein>
<accession>A0A077ZRC4</accession>
<feature type="compositionally biased region" description="Low complexity" evidence="6">
    <location>
        <begin position="1180"/>
        <end position="1197"/>
    </location>
</feature>
<evidence type="ECO:0000259" key="11">
    <source>
        <dbReference type="Pfam" id="PF23936"/>
    </source>
</evidence>
<sequence length="1334" mass="154115">MATPTEIPSIIHLRKQIDFSDQDPTIETAELISIDYIQELQGVVLTFSSGSIYLYRVQEHQIEEAGVLPGGILAAKWSPNEENFVVASGNGRLLMFNAEFDVVCETDIDDNDLTFWNVKDQSQQDKTICNAQISWRGDSQIFIVNYQINGGFKCLTRDAQNEMKVSKGPARADDKSVFSVSEKPLPQLHKPVCFMANGSLAAGYSKRTLPNKQIKKEIVLWERNGLRHGEFSLPDQEIEVLGLEFSQDSILLAANCYHQEKNQHSVMVFTRSNWKWYCKQQIFVDNKLSTMKWLFNKKQQLILVQVNGRVDFIEFNQNYQTSSSNFNHHGLDNFSYTAVVDYNFLNLTPLGKFLMPPPMFEKQLQIQGGVPSCFYMYGHLAAALTQSGQLTLFNCVDHQNSLRVFDINAFAKGPEVHKIIILKNNGSDLNSVIGVQIIIIENLSDSQTEERLIVLEVSAQSELKLIKELRVCKVYSACINTKYHHSGFKQQSEFQQENNYYITAESSNEDKPSAMFNFHQQDSDNDYILVQTIEKQVQKVFLNPESQENIEQLFQMAHLCFKINTAYLSGKEIVIGLTQNLRLYLNDKLYSNECTSFQLNQFFLAFINTTSGLSHELFIYDLNRILPKPLSGNKNDSPQLDRLEDDSNFFVRAVERGSRLVVINGTKTILQMPRGNLEGISPRIILLNQVIEDIENLEYGKAFRLLRNNKIDINLIYDVNPEKFLTNIEKFVKEVKQIDYLNLFINSLNDEDRGKELEFMRPQNEEDLIRKNHIQFMHEDIGGGLTEKKGKINMVCEALKAELEKINLQIFYFLFLQWKQIPTANPYYIHQKAALGTEASIELDKANVKIRRGIEFSQESSMKKDVDPKSVKQGSRDALEYVSWLVQPNKLYDVALTTYDFDLVTLVATQTQKDPKEYIPYLNELRQFDPIYMKFKVHLDLKQYDKAVKKIAKGGEKYIDEALSIVKKHRLYKQALEYYKYDSQLEKKVKLTFGEYLESRGYSEEAGFLYNASGEVEKGLDAFKKSLNIDMCLSLAYQNKFDEKQMRVLIEDLVERLQASSKFENAGDLIITLQDYRPEDAIDCYNKANKFQKAIQLATKHQKYELINTQIRTQVKIAFDIKKNQLIQILQEFDKRYLRLKIVQHQKKHIPHQLMQMDGGNNAFKFDADQMSSSGASVLSESQYSSSGRSSASGFSETSKKSMRQGAKKKAQKQKLRKKRTVKEGSPFEEEFLIDILKEETKVSIDDKNEVRELMKSLLYFEMIQESTDIHGLIEKLLKAQHNCQSLRLVEQQFHLEKNPFIQDEFPEVFSQKKKDDEFQKVLAEWQDVKFFKH</sequence>
<comment type="pathway">
    <text evidence="1">tRNA modification; 5-methoxycarbonylmethyl-2-thiouridine-tRNA biosynthesis.</text>
</comment>
<dbReference type="Pfam" id="PF23878">
    <property type="entry name" value="TPR_ELP1"/>
    <property type="match status" value="1"/>
</dbReference>
<evidence type="ECO:0000313" key="12">
    <source>
        <dbReference type="EMBL" id="CDW71890.1"/>
    </source>
</evidence>
<dbReference type="InterPro" id="IPR056167">
    <property type="entry name" value="A-sol_ELP1"/>
</dbReference>
<evidence type="ECO:0000256" key="6">
    <source>
        <dbReference type="SAM" id="MobiDB-lite"/>
    </source>
</evidence>
<dbReference type="PIRSF" id="PIRSF017233">
    <property type="entry name" value="IKAP"/>
    <property type="match status" value="1"/>
</dbReference>
<dbReference type="GO" id="GO:0005634">
    <property type="term" value="C:nucleus"/>
    <property type="evidence" value="ECO:0007669"/>
    <property type="project" value="UniProtKB-SubCell"/>
</dbReference>
<comment type="subcellular location">
    <subcellularLocation>
        <location evidence="5">Cytoplasm</location>
    </subcellularLocation>
    <subcellularLocation>
        <location evidence="5">Nucleus</location>
    </subcellularLocation>
</comment>
<keyword evidence="3 5" id="KW-0963">Cytoplasm</keyword>
<evidence type="ECO:0000259" key="8">
    <source>
        <dbReference type="Pfam" id="PF23797"/>
    </source>
</evidence>
<feature type="domain" description="ELP1 TPR" evidence="9">
    <location>
        <begin position="932"/>
        <end position="1094"/>
    </location>
</feature>
<dbReference type="GO" id="GO:0005829">
    <property type="term" value="C:cytosol"/>
    <property type="evidence" value="ECO:0007669"/>
    <property type="project" value="TreeGrafter"/>
</dbReference>
<feature type="domain" description="ELP1 first N-terminal beta-propeller" evidence="7">
    <location>
        <begin position="15"/>
        <end position="113"/>
    </location>
</feature>
<organism evidence="12 13">
    <name type="scientific">Stylonychia lemnae</name>
    <name type="common">Ciliate</name>
    <dbReference type="NCBI Taxonomy" id="5949"/>
    <lineage>
        <taxon>Eukaryota</taxon>
        <taxon>Sar</taxon>
        <taxon>Alveolata</taxon>
        <taxon>Ciliophora</taxon>
        <taxon>Intramacronucleata</taxon>
        <taxon>Spirotrichea</taxon>
        <taxon>Stichotrichia</taxon>
        <taxon>Sporadotrichida</taxon>
        <taxon>Oxytrichidae</taxon>
        <taxon>Stylonychinae</taxon>
        <taxon>Stylonychia</taxon>
    </lineage>
</organism>
<dbReference type="InParanoid" id="A0A077ZRC4"/>
<dbReference type="InterPro" id="IPR056164">
    <property type="entry name" value="Beta-prop_ELP1_1st"/>
</dbReference>
<keyword evidence="5" id="KW-0539">Nucleus</keyword>
<dbReference type="InterPro" id="IPR056169">
    <property type="entry name" value="HB_ELP1"/>
</dbReference>
<dbReference type="Pfam" id="PF23797">
    <property type="entry name" value="Beta-prop_ELP1_2nd"/>
    <property type="match status" value="1"/>
</dbReference>
<dbReference type="Pfam" id="PF23925">
    <property type="entry name" value="A-sol_ELP1"/>
    <property type="match status" value="1"/>
</dbReference>
<evidence type="ECO:0000256" key="5">
    <source>
        <dbReference type="PIRNR" id="PIRNR017233"/>
    </source>
</evidence>
<dbReference type="InterPro" id="IPR056165">
    <property type="entry name" value="Beta-prop_ELP1_2nd"/>
</dbReference>
<feature type="domain" description="ELP1 alpha-solenoid" evidence="10">
    <location>
        <begin position="683"/>
        <end position="925"/>
    </location>
</feature>
<keyword evidence="13" id="KW-1185">Reference proteome</keyword>
<dbReference type="GO" id="GO:0002926">
    <property type="term" value="P:tRNA wobble base 5-methoxycarbonylmethyl-2-thiouridinylation"/>
    <property type="evidence" value="ECO:0007669"/>
    <property type="project" value="TreeGrafter"/>
</dbReference>
<dbReference type="Pfam" id="PF23936">
    <property type="entry name" value="HB_ELP1"/>
    <property type="match status" value="1"/>
</dbReference>
<feature type="region of interest" description="Disordered" evidence="6">
    <location>
        <begin position="1177"/>
        <end position="1222"/>
    </location>
</feature>
<keyword evidence="4" id="KW-0819">tRNA processing</keyword>
<dbReference type="PANTHER" id="PTHR12747:SF0">
    <property type="entry name" value="ELONGATOR COMPLEX PROTEIN 1"/>
    <property type="match status" value="1"/>
</dbReference>
<feature type="domain" description="ELP1 first N-terminal beta-propeller" evidence="7">
    <location>
        <begin position="129"/>
        <end position="293"/>
    </location>
</feature>
<comment type="function">
    <text evidence="5">Component of the elongator complex which is required for multiple tRNA modifications, including mcm5U (5-methoxycarbonylmethyl uridine), mcm5s2U (5-methoxycarbonylmethyl-2-thiouridine), and ncm5U (5-carbamoylmethyl uridine). The elongator complex catalyzes formation of carboxymethyluridine in the wobble base at position 34 in tRNAs.</text>
</comment>
<feature type="domain" description="ELP1 three-helical bundle" evidence="11">
    <location>
        <begin position="1106"/>
        <end position="1279"/>
    </location>
</feature>
<proteinExistence type="inferred from homology"/>
<comment type="similarity">
    <text evidence="2 5">Belongs to the ELP1/IKA1 family.</text>
</comment>
<feature type="domain" description="ELP1 N-terminal second beta-propeller" evidence="8">
    <location>
        <begin position="339"/>
        <end position="661"/>
    </location>
</feature>
<evidence type="ECO:0000259" key="7">
    <source>
        <dbReference type="Pfam" id="PF04762"/>
    </source>
</evidence>
<feature type="compositionally biased region" description="Basic residues" evidence="6">
    <location>
        <begin position="1201"/>
        <end position="1221"/>
    </location>
</feature>
<dbReference type="EMBL" id="CCKQ01000793">
    <property type="protein sequence ID" value="CDW71890.1"/>
    <property type="molecule type" value="Genomic_DNA"/>
</dbReference>
<reference evidence="12 13" key="1">
    <citation type="submission" date="2014-06" db="EMBL/GenBank/DDBJ databases">
        <authorList>
            <person name="Swart Estienne"/>
        </authorList>
    </citation>
    <scope>NUCLEOTIDE SEQUENCE [LARGE SCALE GENOMIC DNA]</scope>
    <source>
        <strain evidence="12 13">130c</strain>
    </source>
</reference>
<dbReference type="UniPathway" id="UPA00988"/>
<dbReference type="InterPro" id="IPR006849">
    <property type="entry name" value="Elp1"/>
</dbReference>
<evidence type="ECO:0000256" key="1">
    <source>
        <dbReference type="ARBA" id="ARBA00005043"/>
    </source>
</evidence>
<dbReference type="OMA" id="WRESLYC"/>
<dbReference type="GO" id="GO:0000049">
    <property type="term" value="F:tRNA binding"/>
    <property type="evidence" value="ECO:0007669"/>
    <property type="project" value="TreeGrafter"/>
</dbReference>
<dbReference type="PANTHER" id="PTHR12747">
    <property type="entry name" value="ELONGATOR COMPLEX PROTEIN 1"/>
    <property type="match status" value="1"/>
</dbReference>
<dbReference type="OrthoDB" id="40048at2759"/>
<gene>
    <name evidence="12" type="primary">Contig426.g474</name>
    <name evidence="12" type="ORF">STYLEM_840</name>
</gene>
<evidence type="ECO:0000259" key="10">
    <source>
        <dbReference type="Pfam" id="PF23925"/>
    </source>
</evidence>
<evidence type="ECO:0000256" key="2">
    <source>
        <dbReference type="ARBA" id="ARBA00006086"/>
    </source>
</evidence>
<dbReference type="InterPro" id="IPR056166">
    <property type="entry name" value="TPR_ELP1"/>
</dbReference>
<dbReference type="GO" id="GO:0033588">
    <property type="term" value="C:elongator holoenzyme complex"/>
    <property type="evidence" value="ECO:0007669"/>
    <property type="project" value="InterPro"/>
</dbReference>
<evidence type="ECO:0000313" key="13">
    <source>
        <dbReference type="Proteomes" id="UP000039865"/>
    </source>
</evidence>
<evidence type="ECO:0000256" key="4">
    <source>
        <dbReference type="ARBA" id="ARBA00022694"/>
    </source>
</evidence>
<name>A0A077ZRC4_STYLE</name>
<evidence type="ECO:0000256" key="3">
    <source>
        <dbReference type="ARBA" id="ARBA00022490"/>
    </source>
</evidence>
<dbReference type="Proteomes" id="UP000039865">
    <property type="component" value="Unassembled WGS sequence"/>
</dbReference>
<dbReference type="SUPFAM" id="SSF69322">
    <property type="entry name" value="Tricorn protease domain 2"/>
    <property type="match status" value="1"/>
</dbReference>
<dbReference type="Pfam" id="PF04762">
    <property type="entry name" value="Beta-prop_ELP1_1st"/>
    <property type="match status" value="2"/>
</dbReference>